<evidence type="ECO:0000256" key="1">
    <source>
        <dbReference type="ARBA" id="ARBA00004370"/>
    </source>
</evidence>
<keyword evidence="8" id="KW-0012">Acyltransferase</keyword>
<dbReference type="InterPro" id="IPR002123">
    <property type="entry name" value="Plipid/glycerol_acylTrfase"/>
</dbReference>
<name>A0A0P7UCG2_SCLFO</name>
<feature type="transmembrane region" description="Helical" evidence="9">
    <location>
        <begin position="46"/>
        <end position="71"/>
    </location>
</feature>
<comment type="subcellular location">
    <subcellularLocation>
        <location evidence="1">Membrane</location>
    </subcellularLocation>
</comment>
<protein>
    <recommendedName>
        <fullName evidence="10">Phospholipid/glycerol acyltransferase domain-containing protein</fullName>
    </recommendedName>
</protein>
<evidence type="ECO:0000313" key="11">
    <source>
        <dbReference type="EMBL" id="KPP57843.1"/>
    </source>
</evidence>
<dbReference type="SUPFAM" id="SSF69593">
    <property type="entry name" value="Glycerol-3-phosphate (1)-acyltransferase"/>
    <property type="match status" value="1"/>
</dbReference>
<keyword evidence="3" id="KW-0808">Transferase</keyword>
<keyword evidence="6" id="KW-0443">Lipid metabolism</keyword>
<keyword evidence="7 9" id="KW-0472">Membrane</keyword>
<evidence type="ECO:0000313" key="12">
    <source>
        <dbReference type="Proteomes" id="UP000034805"/>
    </source>
</evidence>
<gene>
    <name evidence="11" type="ORF">Z043_124385</name>
</gene>
<dbReference type="GO" id="GO:0047184">
    <property type="term" value="F:1-acylglycerophosphocholine O-acyltransferase activity"/>
    <property type="evidence" value="ECO:0007669"/>
    <property type="project" value="TreeGrafter"/>
</dbReference>
<evidence type="ECO:0000259" key="10">
    <source>
        <dbReference type="Pfam" id="PF01553"/>
    </source>
</evidence>
<evidence type="ECO:0000256" key="4">
    <source>
        <dbReference type="ARBA" id="ARBA00022692"/>
    </source>
</evidence>
<dbReference type="PANTHER" id="PTHR23063">
    <property type="entry name" value="PHOSPHOLIPID ACYLTRANSFERASE"/>
    <property type="match status" value="1"/>
</dbReference>
<evidence type="ECO:0000256" key="7">
    <source>
        <dbReference type="ARBA" id="ARBA00023136"/>
    </source>
</evidence>
<proteinExistence type="inferred from homology"/>
<comment type="caution">
    <text evidence="11">The sequence shown here is derived from an EMBL/GenBank/DDBJ whole genome shotgun (WGS) entry which is preliminary data.</text>
</comment>
<dbReference type="GO" id="GO:0042171">
    <property type="term" value="F:lysophosphatidic acid acyltransferase activity"/>
    <property type="evidence" value="ECO:0007669"/>
    <property type="project" value="TreeGrafter"/>
</dbReference>
<dbReference type="EMBL" id="JARO02015278">
    <property type="protein sequence ID" value="KPP57843.1"/>
    <property type="molecule type" value="Genomic_DNA"/>
</dbReference>
<sequence>MRFAMQPRERATGGSALPRQQSLVLPAVINPFVRELQLSTPRLLRCFLLGLFLVPLRCLCLLLVLLLAWPLTVVATFLHPLKGTVEPMTGWRRFLCQIVVVGLGRLVFFFMGFRVTVQGRHASSVEAPILAVAPHSSYFDAIVCIVAGLPSTVSRAENLAVPIFGRFLRCFQPVLVSRLDPDSRRNTILEIERRATSGGRWPQPKVGELPVNTQISICRPDANDQPGLAEEA</sequence>
<evidence type="ECO:0000256" key="5">
    <source>
        <dbReference type="ARBA" id="ARBA00022989"/>
    </source>
</evidence>
<dbReference type="Proteomes" id="UP000034805">
    <property type="component" value="Unassembled WGS sequence"/>
</dbReference>
<keyword evidence="4 9" id="KW-0812">Transmembrane</keyword>
<keyword evidence="5 9" id="KW-1133">Transmembrane helix</keyword>
<dbReference type="GO" id="GO:0006629">
    <property type="term" value="P:lipid metabolic process"/>
    <property type="evidence" value="ECO:0007669"/>
    <property type="project" value="UniProtKB-KW"/>
</dbReference>
<feature type="transmembrane region" description="Helical" evidence="9">
    <location>
        <begin position="91"/>
        <end position="113"/>
    </location>
</feature>
<accession>A0A0P7UCG2</accession>
<evidence type="ECO:0000256" key="6">
    <source>
        <dbReference type="ARBA" id="ARBA00023098"/>
    </source>
</evidence>
<dbReference type="AlphaFoldDB" id="A0A0P7UCG2"/>
<comment type="similarity">
    <text evidence="2">Belongs to the 1-acyl-sn-glycerol-3-phosphate acyltransferase family.</text>
</comment>
<evidence type="ECO:0000256" key="3">
    <source>
        <dbReference type="ARBA" id="ARBA00022679"/>
    </source>
</evidence>
<organism evidence="11 12">
    <name type="scientific">Scleropages formosus</name>
    <name type="common">Asian bonytongue</name>
    <name type="synonym">Osteoglossum formosum</name>
    <dbReference type="NCBI Taxonomy" id="113540"/>
    <lineage>
        <taxon>Eukaryota</taxon>
        <taxon>Metazoa</taxon>
        <taxon>Chordata</taxon>
        <taxon>Craniata</taxon>
        <taxon>Vertebrata</taxon>
        <taxon>Euteleostomi</taxon>
        <taxon>Actinopterygii</taxon>
        <taxon>Neopterygii</taxon>
        <taxon>Teleostei</taxon>
        <taxon>Osteoglossocephala</taxon>
        <taxon>Osteoglossomorpha</taxon>
        <taxon>Osteoglossiformes</taxon>
        <taxon>Osteoglossidae</taxon>
        <taxon>Scleropages</taxon>
    </lineage>
</organism>
<evidence type="ECO:0000256" key="2">
    <source>
        <dbReference type="ARBA" id="ARBA00008655"/>
    </source>
</evidence>
<dbReference type="PANTHER" id="PTHR23063:SF21">
    <property type="entry name" value="LYSOPHOSPHATIDYLCHOLINE ACYLTRANSFERASE 2"/>
    <property type="match status" value="1"/>
</dbReference>
<evidence type="ECO:0000256" key="9">
    <source>
        <dbReference type="SAM" id="Phobius"/>
    </source>
</evidence>
<evidence type="ECO:0000256" key="8">
    <source>
        <dbReference type="ARBA" id="ARBA00023315"/>
    </source>
</evidence>
<dbReference type="Pfam" id="PF01553">
    <property type="entry name" value="Acyltransferase"/>
    <property type="match status" value="1"/>
</dbReference>
<dbReference type="STRING" id="113540.ENSSFOP00015015187"/>
<feature type="domain" description="Phospholipid/glycerol acyltransferase" evidence="10">
    <location>
        <begin position="114"/>
        <end position="198"/>
    </location>
</feature>
<reference evidence="11 12" key="1">
    <citation type="submission" date="2015-08" db="EMBL/GenBank/DDBJ databases">
        <title>The genome of the Asian arowana (Scleropages formosus).</title>
        <authorList>
            <person name="Tan M.H."/>
            <person name="Gan H.M."/>
            <person name="Croft L.J."/>
            <person name="Austin C.M."/>
        </authorList>
    </citation>
    <scope>NUCLEOTIDE SEQUENCE [LARGE SCALE GENOMIC DNA]</scope>
    <source>
        <strain evidence="11">Aro1</strain>
    </source>
</reference>
<dbReference type="GO" id="GO:0005783">
    <property type="term" value="C:endoplasmic reticulum"/>
    <property type="evidence" value="ECO:0007669"/>
    <property type="project" value="TreeGrafter"/>
</dbReference>
<dbReference type="GO" id="GO:0016020">
    <property type="term" value="C:membrane"/>
    <property type="evidence" value="ECO:0007669"/>
    <property type="project" value="UniProtKB-SubCell"/>
</dbReference>